<feature type="chain" id="PRO_5021716997" evidence="2">
    <location>
        <begin position="21"/>
        <end position="454"/>
    </location>
</feature>
<accession>A0A553V0Y5</accession>
<dbReference type="SMART" id="SM00245">
    <property type="entry name" value="TSPc"/>
    <property type="match status" value="1"/>
</dbReference>
<sequence length="454" mass="47227">MKTRLLLLALALSASSVALSQSTAHPAASLSPSSRDVSTPKAAGHADAPSEAQNLFNDVNDLIQQQYGGLSTVDRPALTAEYQLRLEAVCAPDPRSCAAEKAFPVLSAEVNALGDEHSFFETPEDFGDFVTSATGGNRLQFGVRLATLDGESRLVLDVIPGSASQDAGLMRGDVLKTIDGQPYTFAGLKAAKEAGKPTTLNLERLGQPVTVTLTSRESSSRDLPRLSYLPAPEGQSGQIALLRIPTFLSGGNVAQTVHDEVRAAQAKKAAGIIVDLRGNTGGDLSECDGSVSAFVPTFTRLAKLAQGSSRTVVRGGARLDDGRIRSSVQSPALWTGPLTVMVDSGSASCSEFFAYEMQYAKRATIIGEATAGVGNTATRVFPLGSGAGLQLTILNYTKPDGTPYPVRVKPDVSGSTDLAALSRGSDTLLSAAAQTLKTAPVLVAGNDTDTTTSN</sequence>
<dbReference type="GO" id="GO:0004175">
    <property type="term" value="F:endopeptidase activity"/>
    <property type="evidence" value="ECO:0007669"/>
    <property type="project" value="TreeGrafter"/>
</dbReference>
<dbReference type="Gene3D" id="2.30.42.10">
    <property type="match status" value="1"/>
</dbReference>
<dbReference type="Proteomes" id="UP000316092">
    <property type="component" value="Unassembled WGS sequence"/>
</dbReference>
<organism evidence="4 5">
    <name type="scientific">Deinococcus detaillensis</name>
    <dbReference type="NCBI Taxonomy" id="2592048"/>
    <lineage>
        <taxon>Bacteria</taxon>
        <taxon>Thermotogati</taxon>
        <taxon>Deinococcota</taxon>
        <taxon>Deinococci</taxon>
        <taxon>Deinococcales</taxon>
        <taxon>Deinococcaceae</taxon>
        <taxon>Deinococcus</taxon>
    </lineage>
</organism>
<keyword evidence="2" id="KW-0732">Signal</keyword>
<evidence type="ECO:0000256" key="2">
    <source>
        <dbReference type="SAM" id="SignalP"/>
    </source>
</evidence>
<dbReference type="PROSITE" id="PS50106">
    <property type="entry name" value="PDZ"/>
    <property type="match status" value="1"/>
</dbReference>
<name>A0A553V0Y5_9DEIO</name>
<proteinExistence type="predicted"/>
<dbReference type="GO" id="GO:0008236">
    <property type="term" value="F:serine-type peptidase activity"/>
    <property type="evidence" value="ECO:0007669"/>
    <property type="project" value="InterPro"/>
</dbReference>
<dbReference type="GO" id="GO:0030288">
    <property type="term" value="C:outer membrane-bounded periplasmic space"/>
    <property type="evidence" value="ECO:0007669"/>
    <property type="project" value="TreeGrafter"/>
</dbReference>
<dbReference type="Gene3D" id="3.90.226.10">
    <property type="entry name" value="2-enoyl-CoA Hydratase, Chain A, domain 1"/>
    <property type="match status" value="1"/>
</dbReference>
<evidence type="ECO:0000313" key="5">
    <source>
        <dbReference type="Proteomes" id="UP000316092"/>
    </source>
</evidence>
<comment type="caution">
    <text evidence="4">The sequence shown here is derived from an EMBL/GenBank/DDBJ whole genome shotgun (WGS) entry which is preliminary data.</text>
</comment>
<feature type="signal peptide" evidence="2">
    <location>
        <begin position="1"/>
        <end position="20"/>
    </location>
</feature>
<keyword evidence="5" id="KW-1185">Reference proteome</keyword>
<feature type="region of interest" description="Disordered" evidence="1">
    <location>
        <begin position="24"/>
        <end position="48"/>
    </location>
</feature>
<dbReference type="InterPro" id="IPR036034">
    <property type="entry name" value="PDZ_sf"/>
</dbReference>
<dbReference type="InterPro" id="IPR029045">
    <property type="entry name" value="ClpP/crotonase-like_dom_sf"/>
</dbReference>
<dbReference type="OrthoDB" id="9812068at2"/>
<reference evidence="4 5" key="1">
    <citation type="submission" date="2019-07" db="EMBL/GenBank/DDBJ databases">
        <title>Deinococcus detaillus sp. nov., isolated from humus soil in Antarctica.</title>
        <authorList>
            <person name="Zhang K."/>
        </authorList>
    </citation>
    <scope>NUCLEOTIDE SEQUENCE [LARGE SCALE GENOMIC DNA]</scope>
    <source>
        <strain evidence="4 5">H1</strain>
    </source>
</reference>
<dbReference type="EMBL" id="VKDB01000007">
    <property type="protein sequence ID" value="TSA85851.1"/>
    <property type="molecule type" value="Genomic_DNA"/>
</dbReference>
<dbReference type="CDD" id="cd07562">
    <property type="entry name" value="Peptidase_S41_TRI"/>
    <property type="match status" value="1"/>
</dbReference>
<dbReference type="GO" id="GO:0006508">
    <property type="term" value="P:proteolysis"/>
    <property type="evidence" value="ECO:0007669"/>
    <property type="project" value="InterPro"/>
</dbReference>
<dbReference type="Pfam" id="PF03572">
    <property type="entry name" value="Peptidase_S41"/>
    <property type="match status" value="1"/>
</dbReference>
<dbReference type="SUPFAM" id="SSF50156">
    <property type="entry name" value="PDZ domain-like"/>
    <property type="match status" value="1"/>
</dbReference>
<dbReference type="AlphaFoldDB" id="A0A553V0Y5"/>
<dbReference type="PANTHER" id="PTHR32060:SF30">
    <property type="entry name" value="CARBOXY-TERMINAL PROCESSING PROTEASE CTPA"/>
    <property type="match status" value="1"/>
</dbReference>
<evidence type="ECO:0000256" key="1">
    <source>
        <dbReference type="SAM" id="MobiDB-lite"/>
    </source>
</evidence>
<dbReference type="GO" id="GO:0007165">
    <property type="term" value="P:signal transduction"/>
    <property type="evidence" value="ECO:0007669"/>
    <property type="project" value="TreeGrafter"/>
</dbReference>
<protein>
    <submittedName>
        <fullName evidence="4">S41 family peptidase</fullName>
    </submittedName>
</protein>
<evidence type="ECO:0000313" key="4">
    <source>
        <dbReference type="EMBL" id="TSA85851.1"/>
    </source>
</evidence>
<dbReference type="SUPFAM" id="SSF52096">
    <property type="entry name" value="ClpP/crotonase"/>
    <property type="match status" value="1"/>
</dbReference>
<dbReference type="InterPro" id="IPR005151">
    <property type="entry name" value="Tail-specific_protease"/>
</dbReference>
<dbReference type="InterPro" id="IPR001478">
    <property type="entry name" value="PDZ"/>
</dbReference>
<feature type="domain" description="PDZ" evidence="3">
    <location>
        <begin position="129"/>
        <end position="206"/>
    </location>
</feature>
<gene>
    <name evidence="4" type="ORF">FNU79_08680</name>
</gene>
<dbReference type="PANTHER" id="PTHR32060">
    <property type="entry name" value="TAIL-SPECIFIC PROTEASE"/>
    <property type="match status" value="1"/>
</dbReference>
<evidence type="ECO:0000259" key="3">
    <source>
        <dbReference type="PROSITE" id="PS50106"/>
    </source>
</evidence>